<comment type="caution">
    <text evidence="1">The sequence shown here is derived from an EMBL/GenBank/DDBJ whole genome shotgun (WGS) entry which is preliminary data.</text>
</comment>
<reference evidence="1" key="1">
    <citation type="submission" date="2019-12" db="EMBL/GenBank/DDBJ databases">
        <title>Genome sequencing and annotation of Brassica cretica.</title>
        <authorList>
            <person name="Studholme D.J."/>
            <person name="Sarris P."/>
        </authorList>
    </citation>
    <scope>NUCLEOTIDE SEQUENCE</scope>
    <source>
        <strain evidence="1">PFS-109/04</strain>
        <tissue evidence="1">Leaf</tissue>
    </source>
</reference>
<sequence length="296" mass="33599">MGHLVRLIVGDWSMLAQGTWKFNIDHTGVKYDVVLKENETYEALVEMVRKKYQVFPSELLLLTYDYPDMMKIPGNYTTPPVEIIEDGDVEFFMAVRMDFVNLTMCVTYGNEDVGHHRTIRREEFGLTEDGTDMHPPKPRPWRGFPAGVTAKLEERLLTIYSKEQVDEIRRNVVRLTRTEISQPREDIRGIRSESGSSDEMDDFTPDAEGIIRLQDEAPNQPDGVNLTLAIARPTAVNEYSGGVRDKGKGKMYEPSVKRNLLMDFEIGSGSGNEELNGGNGQKANYEVDDCDIFGKY</sequence>
<accession>A0A8S9RFK1</accession>
<evidence type="ECO:0000313" key="2">
    <source>
        <dbReference type="Proteomes" id="UP000712600"/>
    </source>
</evidence>
<gene>
    <name evidence="1" type="ORF">F2Q69_00061709</name>
</gene>
<dbReference type="EMBL" id="QGKX02000095">
    <property type="protein sequence ID" value="KAF3571764.1"/>
    <property type="molecule type" value="Genomic_DNA"/>
</dbReference>
<protein>
    <submittedName>
        <fullName evidence="1">Uncharacterized protein</fullName>
    </submittedName>
</protein>
<organism evidence="1 2">
    <name type="scientific">Brassica cretica</name>
    <name type="common">Mustard</name>
    <dbReference type="NCBI Taxonomy" id="69181"/>
    <lineage>
        <taxon>Eukaryota</taxon>
        <taxon>Viridiplantae</taxon>
        <taxon>Streptophyta</taxon>
        <taxon>Embryophyta</taxon>
        <taxon>Tracheophyta</taxon>
        <taxon>Spermatophyta</taxon>
        <taxon>Magnoliopsida</taxon>
        <taxon>eudicotyledons</taxon>
        <taxon>Gunneridae</taxon>
        <taxon>Pentapetalae</taxon>
        <taxon>rosids</taxon>
        <taxon>malvids</taxon>
        <taxon>Brassicales</taxon>
        <taxon>Brassicaceae</taxon>
        <taxon>Brassiceae</taxon>
        <taxon>Brassica</taxon>
    </lineage>
</organism>
<name>A0A8S9RFK1_BRACR</name>
<dbReference type="Proteomes" id="UP000712600">
    <property type="component" value="Unassembled WGS sequence"/>
</dbReference>
<dbReference type="AlphaFoldDB" id="A0A8S9RFK1"/>
<proteinExistence type="predicted"/>
<evidence type="ECO:0000313" key="1">
    <source>
        <dbReference type="EMBL" id="KAF3571764.1"/>
    </source>
</evidence>